<protein>
    <submittedName>
        <fullName evidence="2">Uncharacterized protein</fullName>
    </submittedName>
</protein>
<dbReference type="AlphaFoldDB" id="A0A0C3GF44"/>
<proteinExistence type="predicted"/>
<dbReference type="EMBL" id="KN832973">
    <property type="protein sequence ID" value="KIM90304.1"/>
    <property type="molecule type" value="Genomic_DNA"/>
</dbReference>
<dbReference type="InParanoid" id="A0A0C3GF44"/>
<sequence length="85" mass="9659">MTLLTTKDQRPTQIRIKRTERKNRQALTRGTEHFPPPGERSRRGRNGMDGDGFKGSSWVIGICVCRRGADKYALGVRSSVWVDIE</sequence>
<name>A0A0C3GF44_PILCF</name>
<accession>A0A0C3GF44</accession>
<evidence type="ECO:0000313" key="3">
    <source>
        <dbReference type="Proteomes" id="UP000054166"/>
    </source>
</evidence>
<reference evidence="2 3" key="1">
    <citation type="submission" date="2014-04" db="EMBL/GenBank/DDBJ databases">
        <authorList>
            <consortium name="DOE Joint Genome Institute"/>
            <person name="Kuo A."/>
            <person name="Tarkka M."/>
            <person name="Buscot F."/>
            <person name="Kohler A."/>
            <person name="Nagy L.G."/>
            <person name="Floudas D."/>
            <person name="Copeland A."/>
            <person name="Barry K.W."/>
            <person name="Cichocki N."/>
            <person name="Veneault-Fourrey C."/>
            <person name="LaButti K."/>
            <person name="Lindquist E.A."/>
            <person name="Lipzen A."/>
            <person name="Lundell T."/>
            <person name="Morin E."/>
            <person name="Murat C."/>
            <person name="Sun H."/>
            <person name="Tunlid A."/>
            <person name="Henrissat B."/>
            <person name="Grigoriev I.V."/>
            <person name="Hibbett D.S."/>
            <person name="Martin F."/>
            <person name="Nordberg H.P."/>
            <person name="Cantor M.N."/>
            <person name="Hua S.X."/>
        </authorList>
    </citation>
    <scope>NUCLEOTIDE SEQUENCE [LARGE SCALE GENOMIC DNA]</scope>
    <source>
        <strain evidence="2 3">F 1598</strain>
    </source>
</reference>
<feature type="region of interest" description="Disordered" evidence="1">
    <location>
        <begin position="1"/>
        <end position="51"/>
    </location>
</feature>
<reference evidence="3" key="2">
    <citation type="submission" date="2015-01" db="EMBL/GenBank/DDBJ databases">
        <title>Evolutionary Origins and Diversification of the Mycorrhizal Mutualists.</title>
        <authorList>
            <consortium name="DOE Joint Genome Institute"/>
            <consortium name="Mycorrhizal Genomics Consortium"/>
            <person name="Kohler A."/>
            <person name="Kuo A."/>
            <person name="Nagy L.G."/>
            <person name="Floudas D."/>
            <person name="Copeland A."/>
            <person name="Barry K.W."/>
            <person name="Cichocki N."/>
            <person name="Veneault-Fourrey C."/>
            <person name="LaButti K."/>
            <person name="Lindquist E.A."/>
            <person name="Lipzen A."/>
            <person name="Lundell T."/>
            <person name="Morin E."/>
            <person name="Murat C."/>
            <person name="Riley R."/>
            <person name="Ohm R."/>
            <person name="Sun H."/>
            <person name="Tunlid A."/>
            <person name="Henrissat B."/>
            <person name="Grigoriev I.V."/>
            <person name="Hibbett D.S."/>
            <person name="Martin F."/>
        </authorList>
    </citation>
    <scope>NUCLEOTIDE SEQUENCE [LARGE SCALE GENOMIC DNA]</scope>
    <source>
        <strain evidence="3">F 1598</strain>
    </source>
</reference>
<evidence type="ECO:0000256" key="1">
    <source>
        <dbReference type="SAM" id="MobiDB-lite"/>
    </source>
</evidence>
<organism evidence="2 3">
    <name type="scientific">Piloderma croceum (strain F 1598)</name>
    <dbReference type="NCBI Taxonomy" id="765440"/>
    <lineage>
        <taxon>Eukaryota</taxon>
        <taxon>Fungi</taxon>
        <taxon>Dikarya</taxon>
        <taxon>Basidiomycota</taxon>
        <taxon>Agaricomycotina</taxon>
        <taxon>Agaricomycetes</taxon>
        <taxon>Agaricomycetidae</taxon>
        <taxon>Atheliales</taxon>
        <taxon>Atheliaceae</taxon>
        <taxon>Piloderma</taxon>
    </lineage>
</organism>
<keyword evidence="3" id="KW-1185">Reference proteome</keyword>
<evidence type="ECO:0000313" key="2">
    <source>
        <dbReference type="EMBL" id="KIM90304.1"/>
    </source>
</evidence>
<gene>
    <name evidence="2" type="ORF">PILCRDRAFT_812046</name>
</gene>
<dbReference type="Proteomes" id="UP000054166">
    <property type="component" value="Unassembled WGS sequence"/>
</dbReference>
<dbReference type="HOGENOM" id="CLU_2513428_0_0_1"/>